<gene>
    <name evidence="2" type="ORF">DF223_09450</name>
</gene>
<evidence type="ECO:0000256" key="1">
    <source>
        <dbReference type="SAM" id="MobiDB-lite"/>
    </source>
</evidence>
<comment type="caution">
    <text evidence="2">The sequence shown here is derived from an EMBL/GenBank/DDBJ whole genome shotgun (WGS) entry which is preliminary data.</text>
</comment>
<reference evidence="3" key="1">
    <citation type="submission" date="2018-04" db="EMBL/GenBank/DDBJ databases">
        <authorList>
            <person name="Liu S."/>
            <person name="Wang Z."/>
            <person name="Li J."/>
        </authorList>
    </citation>
    <scope>NUCLEOTIDE SEQUENCE [LARGE SCALE GENOMIC DNA]</scope>
    <source>
        <strain evidence="3">622</strain>
    </source>
</reference>
<evidence type="ECO:0000313" key="2">
    <source>
        <dbReference type="EMBL" id="PWC06837.1"/>
    </source>
</evidence>
<dbReference type="RefSeq" id="WP_108962960.1">
    <property type="nucleotide sequence ID" value="NZ_QEFB01000009.1"/>
</dbReference>
<evidence type="ECO:0000313" key="3">
    <source>
        <dbReference type="Proteomes" id="UP000244962"/>
    </source>
</evidence>
<proteinExistence type="predicted"/>
<keyword evidence="3" id="KW-1185">Reference proteome</keyword>
<sequence>MARLHLHPDRLEIALSTAEKTLALRKDNIVIPRSAIRSATLTDDPWIWVRGIRAPGAAIPLTLAVGQWKFHGGKDFLVLKGTKPSVVIDIADEEFSRVIITTKHGLELVAKLQDDVKPAKKQPRARKATPQVTPKPKRAAKLATDAPAPASEGVSPVETAASAVDASGAEASVTPAKAAAARKPAASARKTPAAPRKTANRRKTAEAVTPAKAAAEAVEQQAEAIDRPESSEPPTETAATN</sequence>
<feature type="compositionally biased region" description="Low complexity" evidence="1">
    <location>
        <begin position="206"/>
        <end position="223"/>
    </location>
</feature>
<accession>A0A2U1TD61</accession>
<organism evidence="2 3">
    <name type="scientific">Mycetocola zhujimingii</name>
    <dbReference type="NCBI Taxonomy" id="2079792"/>
    <lineage>
        <taxon>Bacteria</taxon>
        <taxon>Bacillati</taxon>
        <taxon>Actinomycetota</taxon>
        <taxon>Actinomycetes</taxon>
        <taxon>Micrococcales</taxon>
        <taxon>Microbacteriaceae</taxon>
        <taxon>Mycetocola</taxon>
    </lineage>
</organism>
<name>A0A2U1TD61_9MICO</name>
<protein>
    <submittedName>
        <fullName evidence="2">Uncharacterized protein</fullName>
    </submittedName>
</protein>
<feature type="compositionally biased region" description="Low complexity" evidence="1">
    <location>
        <begin position="160"/>
        <end position="197"/>
    </location>
</feature>
<feature type="compositionally biased region" description="Polar residues" evidence="1">
    <location>
        <begin position="232"/>
        <end position="241"/>
    </location>
</feature>
<dbReference type="AlphaFoldDB" id="A0A2U1TD61"/>
<dbReference type="EMBL" id="QEFB01000009">
    <property type="protein sequence ID" value="PWC06837.1"/>
    <property type="molecule type" value="Genomic_DNA"/>
</dbReference>
<feature type="compositionally biased region" description="Low complexity" evidence="1">
    <location>
        <begin position="141"/>
        <end position="150"/>
    </location>
</feature>
<dbReference type="Proteomes" id="UP000244962">
    <property type="component" value="Unassembled WGS sequence"/>
</dbReference>
<feature type="region of interest" description="Disordered" evidence="1">
    <location>
        <begin position="115"/>
        <end position="241"/>
    </location>
</feature>